<dbReference type="AlphaFoldDB" id="A0AAD4FRG3"/>
<organism evidence="1 2">
    <name type="scientific">Pseudoalteromonas citrea</name>
    <dbReference type="NCBI Taxonomy" id="43655"/>
    <lineage>
        <taxon>Bacteria</taxon>
        <taxon>Pseudomonadati</taxon>
        <taxon>Pseudomonadota</taxon>
        <taxon>Gammaproteobacteria</taxon>
        <taxon>Alteromonadales</taxon>
        <taxon>Pseudoalteromonadaceae</taxon>
        <taxon>Pseudoalteromonas</taxon>
    </lineage>
</organism>
<gene>
    <name evidence="1" type="ORF">PCIT_a2762</name>
</gene>
<reference evidence="1" key="1">
    <citation type="journal article" date="2012" name="J. Bacteriol.">
        <title>Genome sequences of type strains of seven species of the marine bacterium Pseudoalteromonas.</title>
        <authorList>
            <person name="Xie B.B."/>
            <person name="Shu Y.L."/>
            <person name="Qin Q.L."/>
            <person name="Rong J.C."/>
            <person name="Zhang X.Y."/>
            <person name="Chen X.L."/>
            <person name="Shi M."/>
            <person name="He H.L."/>
            <person name="Zhou B.C."/>
            <person name="Zhang Y.Z."/>
        </authorList>
    </citation>
    <scope>NUCLEOTIDE SEQUENCE</scope>
    <source>
        <strain evidence="1">DSM 8771</strain>
    </source>
</reference>
<protein>
    <submittedName>
        <fullName evidence="1">Uncharacterized protein</fullName>
    </submittedName>
</protein>
<dbReference type="Proteomes" id="UP000016487">
    <property type="component" value="Unassembled WGS sequence"/>
</dbReference>
<reference evidence="1" key="2">
    <citation type="submission" date="2015-03" db="EMBL/GenBank/DDBJ databases">
        <title>Genome sequence of Pseudoalteromonas citrea.</title>
        <authorList>
            <person name="Xie B.-B."/>
            <person name="Rong J.-C."/>
            <person name="Qin Q.-L."/>
            <person name="Zhang Y.-Z."/>
        </authorList>
    </citation>
    <scope>NUCLEOTIDE SEQUENCE</scope>
    <source>
        <strain evidence="1">DSM 8771</strain>
    </source>
</reference>
<evidence type="ECO:0000313" key="2">
    <source>
        <dbReference type="Proteomes" id="UP000016487"/>
    </source>
</evidence>
<accession>A0AAD4FRG3</accession>
<proteinExistence type="predicted"/>
<comment type="caution">
    <text evidence="1">The sequence shown here is derived from an EMBL/GenBank/DDBJ whole genome shotgun (WGS) entry which is preliminary data.</text>
</comment>
<dbReference type="EMBL" id="AHBZ03000021">
    <property type="protein sequence ID" value="KAF7769852.1"/>
    <property type="molecule type" value="Genomic_DNA"/>
</dbReference>
<evidence type="ECO:0000313" key="1">
    <source>
        <dbReference type="EMBL" id="KAF7769852.1"/>
    </source>
</evidence>
<sequence length="204" mass="22946">MAPTCRVNNCITNSCNLTSQTVTLFVPKSPPARFAVELGVIICTTEAVVMRYVIFILMLSGCTSVVVSDADFAKNINQKCFSVEKPLNIYRFGKSTSNPHIVFTEESKSTMPIDFDEKYELVGTLSTKELIKIIEIVDYPYGSAGRCWKIYAVSKKHNGKKFELPSCWMDHTTVWFSPHSISRVNINQKIELVTDSIKPSEECI</sequence>
<name>A0AAD4FRG3_9GAMM</name>